<dbReference type="Proteomes" id="UP001210978">
    <property type="component" value="Chromosome"/>
</dbReference>
<keyword evidence="5" id="KW-1185">Reference proteome</keyword>
<evidence type="ECO:0000256" key="1">
    <source>
        <dbReference type="SAM" id="Phobius"/>
    </source>
</evidence>
<dbReference type="Pfam" id="PF06580">
    <property type="entry name" value="His_kinase"/>
    <property type="match status" value="1"/>
</dbReference>
<dbReference type="SUPFAM" id="SSF63829">
    <property type="entry name" value="Calcium-dependent phosphotriesterase"/>
    <property type="match status" value="1"/>
</dbReference>
<keyword evidence="1" id="KW-0812">Transmembrane</keyword>
<dbReference type="Pfam" id="PF07495">
    <property type="entry name" value="Y_Y_Y"/>
    <property type="match status" value="1"/>
</dbReference>
<dbReference type="Gene3D" id="2.60.40.10">
    <property type="entry name" value="Immunoglobulins"/>
    <property type="match status" value="1"/>
</dbReference>
<evidence type="ECO:0000259" key="2">
    <source>
        <dbReference type="Pfam" id="PF06580"/>
    </source>
</evidence>
<keyword evidence="4" id="KW-0418">Kinase</keyword>
<feature type="domain" description="Two component regulator three Y" evidence="3">
    <location>
        <begin position="662"/>
        <end position="725"/>
    </location>
</feature>
<evidence type="ECO:0000259" key="3">
    <source>
        <dbReference type="Pfam" id="PF07495"/>
    </source>
</evidence>
<dbReference type="RefSeq" id="WP_271149392.1">
    <property type="nucleotide sequence ID" value="NZ_CP115859.1"/>
</dbReference>
<keyword evidence="1" id="KW-1133">Transmembrane helix</keyword>
<protein>
    <submittedName>
        <fullName evidence="4">Histidine kinase</fullName>
    </submittedName>
</protein>
<evidence type="ECO:0000313" key="5">
    <source>
        <dbReference type="Proteomes" id="UP001210978"/>
    </source>
</evidence>
<dbReference type="InterPro" id="IPR036890">
    <property type="entry name" value="HATPase_C_sf"/>
</dbReference>
<dbReference type="PANTHER" id="PTHR34220:SF7">
    <property type="entry name" value="SENSOR HISTIDINE KINASE YPDA"/>
    <property type="match status" value="1"/>
</dbReference>
<dbReference type="InterPro" id="IPR015943">
    <property type="entry name" value="WD40/YVTN_repeat-like_dom_sf"/>
</dbReference>
<dbReference type="InterPro" id="IPR013783">
    <property type="entry name" value="Ig-like_fold"/>
</dbReference>
<feature type="domain" description="Signal transduction histidine kinase internal region" evidence="2">
    <location>
        <begin position="775"/>
        <end position="852"/>
    </location>
</feature>
<dbReference type="InterPro" id="IPR010559">
    <property type="entry name" value="Sig_transdc_His_kin_internal"/>
</dbReference>
<dbReference type="Gene3D" id="3.30.565.10">
    <property type="entry name" value="Histidine kinase-like ATPase, C-terminal domain"/>
    <property type="match status" value="1"/>
</dbReference>
<keyword evidence="1" id="KW-0472">Membrane</keyword>
<sequence>MNPPKKEKISNKISILLFILFFSPLYICQIPGLINYNESDGLNCSYTYRMNQDYNGFMWIGTDNGLFRFDGKEFKQYGRKEGLKNIDVITCAPLPNGEIFIVPFLNDFTYLKNGKIINSTLNKYLANPFSNYVPVITQHENTLYLHSLRDPKEIFIYKNEQLKKYPIFIDYKDRFLRAFKFDYHTNTLYLKGDLEDYIIAYNIISRKQEIIPGIKGYPIYDKNNLLVFYDKKKLDVYQFQGTTHIKKTHSYPLTGVIINSIIDKNNKLWLNMNNGGALYFNQSLLDESKPLAPPISLLKDQVIHYVFVDKDDNVWFSLRNKGISFISKAFFANYINLPLKNNSEYIKTINQNADHIVVGYDRAAGAIYKNGKLKEIVLDPTDKTESRALYINKNILLFGLSSKFILYNTSNNKSCASNIGSLIGGGPKNIVPYTDNSILVCNSAGLIIYNADSKKADYIFTKRTYNALPYTRDSIFVGDFSNLYKLSVKTKKNVLFLKGYYFTDLKKLKDNLYVGATNTNGIIIFNNKKVLQKISESNGLLSNQVKRIDIETADLFWASTNYGISRVNLTGKKLKINNFTQIDGLPSNVVAGSVIKNDSIFIGTSKGLGIFSIKKLLSQEKLINRKVIVNSVKIGNQEYFDLNRELAGHTPDDVVFNLSFLDYASQGKISYRYKVEGLSNEWQVSNSSRIILNSIPPGKYVLKVFGLDYNGKQSYTSTDLAFEIKPHFWQTWWFTLLLIFLLLGILFTAINFYFRKKRNKKLETLQYEKKIAELELQAIKAQINPHFIYNCLNSIQYLLYKKDYRETENYLDTFSQMIRKTLHYSEKTFMPIQEETEYLSLYLEMEKLRLKDLFDYKISLSEKVNPNWVIPSLLIQPFVENAIKHGIPNLKDRKGCIEIYFDHSDSALIISIEDNGVGIGNLPKSTTKANSFGVKLSQKRIETFKQLFETHIILEITDLSGQNKQGTLIKLYITPYENKNTGLHH</sequence>
<feature type="transmembrane region" description="Helical" evidence="1">
    <location>
        <begin position="12"/>
        <end position="34"/>
    </location>
</feature>
<dbReference type="Gene3D" id="2.130.10.10">
    <property type="entry name" value="YVTN repeat-like/Quinoprotein amine dehydrogenase"/>
    <property type="match status" value="2"/>
</dbReference>
<dbReference type="EMBL" id="CP115859">
    <property type="protein sequence ID" value="WBV61091.1"/>
    <property type="molecule type" value="Genomic_DNA"/>
</dbReference>
<reference evidence="4 5" key="1">
    <citation type="submission" date="2023-01" db="EMBL/GenBank/DDBJ databases">
        <title>Complete genome of Chryseobacterium camelliae VAN22-5A.</title>
        <authorList>
            <person name="Zong G."/>
            <person name="Cao G."/>
        </authorList>
    </citation>
    <scope>NUCLEOTIDE SEQUENCE [LARGE SCALE GENOMIC DNA]</scope>
    <source>
        <strain evidence="4 5">VAN22-5A</strain>
    </source>
</reference>
<proteinExistence type="predicted"/>
<gene>
    <name evidence="4" type="ORF">PFY12_02970</name>
</gene>
<accession>A0ABY7QQT8</accession>
<dbReference type="InterPro" id="IPR050640">
    <property type="entry name" value="Bact_2-comp_sensor_kinase"/>
</dbReference>
<evidence type="ECO:0000313" key="4">
    <source>
        <dbReference type="EMBL" id="WBV61091.1"/>
    </source>
</evidence>
<feature type="transmembrane region" description="Helical" evidence="1">
    <location>
        <begin position="732"/>
        <end position="754"/>
    </location>
</feature>
<name>A0ABY7QQT8_9FLAO</name>
<dbReference type="GO" id="GO:0016301">
    <property type="term" value="F:kinase activity"/>
    <property type="evidence" value="ECO:0007669"/>
    <property type="project" value="UniProtKB-KW"/>
</dbReference>
<dbReference type="InterPro" id="IPR011123">
    <property type="entry name" value="Y_Y_Y"/>
</dbReference>
<dbReference type="PANTHER" id="PTHR34220">
    <property type="entry name" value="SENSOR HISTIDINE KINASE YPDA"/>
    <property type="match status" value="1"/>
</dbReference>
<keyword evidence="4" id="KW-0808">Transferase</keyword>
<organism evidence="4 5">
    <name type="scientific">Chryseobacterium camelliae</name>
    <dbReference type="NCBI Taxonomy" id="1265445"/>
    <lineage>
        <taxon>Bacteria</taxon>
        <taxon>Pseudomonadati</taxon>
        <taxon>Bacteroidota</taxon>
        <taxon>Flavobacteriia</taxon>
        <taxon>Flavobacteriales</taxon>
        <taxon>Weeksellaceae</taxon>
        <taxon>Chryseobacterium group</taxon>
        <taxon>Chryseobacterium</taxon>
    </lineage>
</organism>
<dbReference type="SUPFAM" id="SSF55874">
    <property type="entry name" value="ATPase domain of HSP90 chaperone/DNA topoisomerase II/histidine kinase"/>
    <property type="match status" value="1"/>
</dbReference>